<reference evidence="1 2" key="1">
    <citation type="submission" date="2021-06" db="EMBL/GenBank/DDBJ databases">
        <authorList>
            <person name="Palmer J.M."/>
        </authorList>
    </citation>
    <scope>NUCLEOTIDE SEQUENCE [LARGE SCALE GENOMIC DNA]</scope>
    <source>
        <strain evidence="1 2">GA_2019</strain>
        <tissue evidence="1">Muscle</tissue>
    </source>
</reference>
<dbReference type="Proteomes" id="UP001476798">
    <property type="component" value="Unassembled WGS sequence"/>
</dbReference>
<protein>
    <submittedName>
        <fullName evidence="1">Uncharacterized protein</fullName>
    </submittedName>
</protein>
<keyword evidence="2" id="KW-1185">Reference proteome</keyword>
<proteinExistence type="predicted"/>
<name>A0ABV0MGK1_9TELE</name>
<dbReference type="EMBL" id="JAHRIO010000290">
    <property type="protein sequence ID" value="MEQ2157859.1"/>
    <property type="molecule type" value="Genomic_DNA"/>
</dbReference>
<gene>
    <name evidence="1" type="ORF">GOODEAATRI_006150</name>
</gene>
<organism evidence="1 2">
    <name type="scientific">Goodea atripinnis</name>
    <dbReference type="NCBI Taxonomy" id="208336"/>
    <lineage>
        <taxon>Eukaryota</taxon>
        <taxon>Metazoa</taxon>
        <taxon>Chordata</taxon>
        <taxon>Craniata</taxon>
        <taxon>Vertebrata</taxon>
        <taxon>Euteleostomi</taxon>
        <taxon>Actinopterygii</taxon>
        <taxon>Neopterygii</taxon>
        <taxon>Teleostei</taxon>
        <taxon>Neoteleostei</taxon>
        <taxon>Acanthomorphata</taxon>
        <taxon>Ovalentaria</taxon>
        <taxon>Atherinomorphae</taxon>
        <taxon>Cyprinodontiformes</taxon>
        <taxon>Goodeidae</taxon>
        <taxon>Goodea</taxon>
    </lineage>
</organism>
<comment type="caution">
    <text evidence="1">The sequence shown here is derived from an EMBL/GenBank/DDBJ whole genome shotgun (WGS) entry which is preliminary data.</text>
</comment>
<evidence type="ECO:0000313" key="2">
    <source>
        <dbReference type="Proteomes" id="UP001476798"/>
    </source>
</evidence>
<accession>A0ABV0MGK1</accession>
<sequence length="136" mass="15650">MHTDMFMSDHFKSLALMLLPQQIIGEEITLHNTQICSILLQTPKDLSPIFEMLISAVASINHSLLLFMWDSPVQWTDSRAAVVREPQVLLSPLQCWLQNGDNEAWHINSELIRYFLIVLSCLKFPLILATWDVCQK</sequence>
<evidence type="ECO:0000313" key="1">
    <source>
        <dbReference type="EMBL" id="MEQ2157859.1"/>
    </source>
</evidence>